<keyword evidence="5 7" id="KW-0472">Membrane</keyword>
<evidence type="ECO:0000256" key="7">
    <source>
        <dbReference type="SAM" id="Phobius"/>
    </source>
</evidence>
<protein>
    <submittedName>
        <fullName evidence="8">Purine-cytosine permease-like protein</fullName>
    </submittedName>
</protein>
<feature type="transmembrane region" description="Helical" evidence="7">
    <location>
        <begin position="283"/>
        <end position="305"/>
    </location>
</feature>
<dbReference type="Proteomes" id="UP000256727">
    <property type="component" value="Unassembled WGS sequence"/>
</dbReference>
<dbReference type="OrthoDB" id="3169878at2"/>
<evidence type="ECO:0000256" key="1">
    <source>
        <dbReference type="ARBA" id="ARBA00004141"/>
    </source>
</evidence>
<dbReference type="Gene3D" id="1.10.4160.10">
    <property type="entry name" value="Hydantoin permease"/>
    <property type="match status" value="1"/>
</dbReference>
<dbReference type="PANTHER" id="PTHR30569">
    <property type="entry name" value="CYTOSINE TRANSPORTER CODB"/>
    <property type="match status" value="1"/>
</dbReference>
<dbReference type="GO" id="GO:0005886">
    <property type="term" value="C:plasma membrane"/>
    <property type="evidence" value="ECO:0007669"/>
    <property type="project" value="TreeGrafter"/>
</dbReference>
<feature type="transmembrane region" description="Helical" evidence="7">
    <location>
        <begin position="81"/>
        <end position="101"/>
    </location>
</feature>
<evidence type="ECO:0000256" key="4">
    <source>
        <dbReference type="ARBA" id="ARBA00022989"/>
    </source>
</evidence>
<dbReference type="RefSeq" id="WP_115932346.1">
    <property type="nucleotide sequence ID" value="NZ_QREH01000001.1"/>
</dbReference>
<evidence type="ECO:0000256" key="6">
    <source>
        <dbReference type="SAM" id="MobiDB-lite"/>
    </source>
</evidence>
<organism evidence="8 9">
    <name type="scientific">Citricoccus muralis</name>
    <dbReference type="NCBI Taxonomy" id="169134"/>
    <lineage>
        <taxon>Bacteria</taxon>
        <taxon>Bacillati</taxon>
        <taxon>Actinomycetota</taxon>
        <taxon>Actinomycetes</taxon>
        <taxon>Micrococcales</taxon>
        <taxon>Micrococcaceae</taxon>
        <taxon>Citricoccus</taxon>
    </lineage>
</organism>
<name>A0A3D9LDG4_9MICC</name>
<feature type="transmembrane region" description="Helical" evidence="7">
    <location>
        <begin position="420"/>
        <end position="437"/>
    </location>
</feature>
<feature type="region of interest" description="Disordered" evidence="6">
    <location>
        <begin position="1"/>
        <end position="37"/>
    </location>
</feature>
<evidence type="ECO:0000313" key="8">
    <source>
        <dbReference type="EMBL" id="REE04408.1"/>
    </source>
</evidence>
<feature type="transmembrane region" description="Helical" evidence="7">
    <location>
        <begin position="354"/>
        <end position="377"/>
    </location>
</feature>
<evidence type="ECO:0000256" key="2">
    <source>
        <dbReference type="ARBA" id="ARBA00008974"/>
    </source>
</evidence>
<comment type="similarity">
    <text evidence="2">Belongs to the purine-cytosine permease (2.A.39) family.</text>
</comment>
<feature type="transmembrane region" description="Helical" evidence="7">
    <location>
        <begin position="220"/>
        <end position="240"/>
    </location>
</feature>
<feature type="compositionally biased region" description="Pro residues" evidence="6">
    <location>
        <begin position="1"/>
        <end position="10"/>
    </location>
</feature>
<feature type="transmembrane region" description="Helical" evidence="7">
    <location>
        <begin position="331"/>
        <end position="348"/>
    </location>
</feature>
<dbReference type="Pfam" id="PF02133">
    <property type="entry name" value="Transp_cyt_pur"/>
    <property type="match status" value="1"/>
</dbReference>
<accession>A0A3D9LDG4</accession>
<reference evidence="8 9" key="1">
    <citation type="submission" date="2018-07" db="EMBL/GenBank/DDBJ databases">
        <title>Sequencing the genomes of 1000 actinobacteria strains.</title>
        <authorList>
            <person name="Klenk H.-P."/>
        </authorList>
    </citation>
    <scope>NUCLEOTIDE SEQUENCE [LARGE SCALE GENOMIC DNA]</scope>
    <source>
        <strain evidence="8 9">DSM 14442</strain>
    </source>
</reference>
<feature type="transmembrane region" description="Helical" evidence="7">
    <location>
        <begin position="149"/>
        <end position="172"/>
    </location>
</feature>
<feature type="transmembrane region" description="Helical" evidence="7">
    <location>
        <begin position="122"/>
        <end position="143"/>
    </location>
</feature>
<sequence length="446" mass="45775">MTTLAPPPSQPVRQAQVTGASRADGSPPVDRDYPATRVPRSARRPTLSLVIVIAGFFFYTPTMVTGGGVAASFAFGPYLGLAVTAAAILAVYIGLLAVASSRTGLTTVLLSRLVLGRWGGKWASIILGGTQIGWYAITVGILGNLVSAAFGWSVAWPVVIVGGILMATTAYLGFKGIEVISWISIPLMLLLCGIVLAQSLDHIGGWDGLLAVEGSGEMSAGLAITLMVGTFVSGGTQIGNWSRFDRGTPARVFTLTALAVIVVQFGMLFFGGVGAAAYGEPDFVNLLMSMGLAGAAVLLLVANLWTTNDNAAYAFGVAGAELFERKSKSPFIIAGVAIGIVLALTGVADAMTGFLVLVGVVIPPLGGVLIGTFLTAWRGRDPGLDLEDQPRLKVPGVASYLAGAAVAVLCNLLSWGSPAIVGIIVATACAAALGWTGRTRDLASHA</sequence>
<feature type="transmembrane region" description="Helical" evidence="7">
    <location>
        <begin position="397"/>
        <end position="414"/>
    </location>
</feature>
<keyword evidence="3 7" id="KW-0812">Transmembrane</keyword>
<keyword evidence="4 7" id="KW-1133">Transmembrane helix</keyword>
<feature type="transmembrane region" description="Helical" evidence="7">
    <location>
        <begin position="47"/>
        <end position="75"/>
    </location>
</feature>
<keyword evidence="9" id="KW-1185">Reference proteome</keyword>
<proteinExistence type="inferred from homology"/>
<gene>
    <name evidence="8" type="ORF">C8E99_2243</name>
</gene>
<dbReference type="InterPro" id="IPR030191">
    <property type="entry name" value="CodB"/>
</dbReference>
<evidence type="ECO:0000256" key="5">
    <source>
        <dbReference type="ARBA" id="ARBA00023136"/>
    </source>
</evidence>
<dbReference type="InterPro" id="IPR001248">
    <property type="entry name" value="Pur-cyt_permease"/>
</dbReference>
<evidence type="ECO:0000256" key="3">
    <source>
        <dbReference type="ARBA" id="ARBA00022692"/>
    </source>
</evidence>
<evidence type="ECO:0000313" key="9">
    <source>
        <dbReference type="Proteomes" id="UP000256727"/>
    </source>
</evidence>
<dbReference type="AlphaFoldDB" id="A0A3D9LDG4"/>
<feature type="transmembrane region" description="Helical" evidence="7">
    <location>
        <begin position="179"/>
        <end position="200"/>
    </location>
</feature>
<comment type="subcellular location">
    <subcellularLocation>
        <location evidence="1">Membrane</location>
        <topology evidence="1">Multi-pass membrane protein</topology>
    </subcellularLocation>
</comment>
<comment type="caution">
    <text evidence="8">The sequence shown here is derived from an EMBL/GenBank/DDBJ whole genome shotgun (WGS) entry which is preliminary data.</text>
</comment>
<dbReference type="EMBL" id="QREH01000001">
    <property type="protein sequence ID" value="REE04408.1"/>
    <property type="molecule type" value="Genomic_DNA"/>
</dbReference>
<dbReference type="PANTHER" id="PTHR30569:SF0">
    <property type="entry name" value="CYTOSINE PERMEASE"/>
    <property type="match status" value="1"/>
</dbReference>
<feature type="transmembrane region" description="Helical" evidence="7">
    <location>
        <begin position="252"/>
        <end position="277"/>
    </location>
</feature>
<dbReference type="GO" id="GO:0015209">
    <property type="term" value="F:cytosine transmembrane transporter activity"/>
    <property type="evidence" value="ECO:0007669"/>
    <property type="project" value="InterPro"/>
</dbReference>